<keyword evidence="2" id="KW-1185">Reference proteome</keyword>
<sequence length="74" mass="8321">LRRYSRPSGRACLQTTPLQGTISQNRELKCTRGNEALRYLHLRIPLALRILTKTHGATTSTTEAACQILCVYSF</sequence>
<organism evidence="1 2">
    <name type="scientific">Oesophagostomum dentatum</name>
    <name type="common">Nodular worm</name>
    <dbReference type="NCBI Taxonomy" id="61180"/>
    <lineage>
        <taxon>Eukaryota</taxon>
        <taxon>Metazoa</taxon>
        <taxon>Ecdysozoa</taxon>
        <taxon>Nematoda</taxon>
        <taxon>Chromadorea</taxon>
        <taxon>Rhabditida</taxon>
        <taxon>Rhabditina</taxon>
        <taxon>Rhabditomorpha</taxon>
        <taxon>Strongyloidea</taxon>
        <taxon>Strongylidae</taxon>
        <taxon>Oesophagostomum</taxon>
    </lineage>
</organism>
<gene>
    <name evidence="1" type="ORF">OESDEN_00350</name>
</gene>
<dbReference type="AlphaFoldDB" id="A0A0B1TQ85"/>
<name>A0A0B1TQ85_OESDE</name>
<protein>
    <submittedName>
        <fullName evidence="1">Uncharacterized protein</fullName>
    </submittedName>
</protein>
<dbReference type="EMBL" id="KN549210">
    <property type="protein sequence ID" value="KHJ99668.1"/>
    <property type="molecule type" value="Genomic_DNA"/>
</dbReference>
<feature type="non-terminal residue" evidence="1">
    <location>
        <position position="1"/>
    </location>
</feature>
<evidence type="ECO:0000313" key="1">
    <source>
        <dbReference type="EMBL" id="KHJ99668.1"/>
    </source>
</evidence>
<reference evidence="1 2" key="1">
    <citation type="submission" date="2014-03" db="EMBL/GenBank/DDBJ databases">
        <title>Draft genome of the hookworm Oesophagostomum dentatum.</title>
        <authorList>
            <person name="Mitreva M."/>
        </authorList>
    </citation>
    <scope>NUCLEOTIDE SEQUENCE [LARGE SCALE GENOMIC DNA]</scope>
    <source>
        <strain evidence="1 2">OD-Hann</strain>
    </source>
</reference>
<accession>A0A0B1TQ85</accession>
<dbReference type="Proteomes" id="UP000053660">
    <property type="component" value="Unassembled WGS sequence"/>
</dbReference>
<evidence type="ECO:0000313" key="2">
    <source>
        <dbReference type="Proteomes" id="UP000053660"/>
    </source>
</evidence>
<proteinExistence type="predicted"/>